<evidence type="ECO:0000256" key="1">
    <source>
        <dbReference type="RuleBase" id="RU000408"/>
    </source>
</evidence>
<keyword evidence="3" id="KW-0812">Transmembrane</keyword>
<keyword evidence="3" id="KW-0472">Membrane</keyword>
<keyword evidence="3" id="KW-1133">Transmembrane helix</keyword>
<reference evidence="5 8" key="2">
    <citation type="submission" date="2016-10" db="EMBL/GenBank/DDBJ databases">
        <title>Hydorgenophaga sp. LPB0072 isolated from gastropod.</title>
        <authorList>
            <person name="Kim E."/>
            <person name="Yi H."/>
        </authorList>
    </citation>
    <scope>NUCLEOTIDE SEQUENCE [LARGE SCALE GENOMIC DNA]</scope>
    <source>
        <strain evidence="5 8">LPB0072</strain>
    </source>
</reference>
<dbReference type="InterPro" id="IPR002059">
    <property type="entry name" value="CSP_DNA-bd"/>
</dbReference>
<evidence type="ECO:0000256" key="3">
    <source>
        <dbReference type="SAM" id="Phobius"/>
    </source>
</evidence>
<dbReference type="Pfam" id="PF00313">
    <property type="entry name" value="CSD"/>
    <property type="match status" value="1"/>
</dbReference>
<dbReference type="EMBL" id="LVWD01000013">
    <property type="protein sequence ID" value="OAD41821.1"/>
    <property type="molecule type" value="Genomic_DNA"/>
</dbReference>
<evidence type="ECO:0000313" key="8">
    <source>
        <dbReference type="Proteomes" id="UP000185680"/>
    </source>
</evidence>
<dbReference type="InterPro" id="IPR010718">
    <property type="entry name" value="DUF1294"/>
</dbReference>
<gene>
    <name evidence="5" type="ORF">LPB072_12360</name>
    <name evidence="6" type="ORF">LPB72_10980</name>
</gene>
<feature type="transmembrane region" description="Helical" evidence="3">
    <location>
        <begin position="200"/>
        <end position="219"/>
    </location>
</feature>
<feature type="transmembrane region" description="Helical" evidence="3">
    <location>
        <begin position="107"/>
        <end position="128"/>
    </location>
</feature>
<dbReference type="PROSITE" id="PS51857">
    <property type="entry name" value="CSD_2"/>
    <property type="match status" value="1"/>
</dbReference>
<dbReference type="RefSeq" id="WP_066090142.1">
    <property type="nucleotide sequence ID" value="NZ_CP017476.1"/>
</dbReference>
<proteinExistence type="predicted"/>
<dbReference type="Gene3D" id="2.40.50.140">
    <property type="entry name" value="Nucleic acid-binding proteins"/>
    <property type="match status" value="1"/>
</dbReference>
<reference evidence="6 7" key="1">
    <citation type="submission" date="2016-02" db="EMBL/GenBank/DDBJ databases">
        <title>Draft genome sequence of Hydrogenophaga sp. LPB0072.</title>
        <authorList>
            <person name="Shin S.-K."/>
            <person name="Yi H."/>
        </authorList>
    </citation>
    <scope>NUCLEOTIDE SEQUENCE [LARGE SCALE GENOMIC DNA]</scope>
    <source>
        <strain evidence="6 7">LPB0072</strain>
    </source>
</reference>
<dbReference type="CDD" id="cd04458">
    <property type="entry name" value="CSP_CDS"/>
    <property type="match status" value="1"/>
</dbReference>
<dbReference type="EMBL" id="CP017476">
    <property type="protein sequence ID" value="AOW13530.1"/>
    <property type="molecule type" value="Genomic_DNA"/>
</dbReference>
<evidence type="ECO:0000313" key="6">
    <source>
        <dbReference type="EMBL" id="OAD41821.1"/>
    </source>
</evidence>
<protein>
    <recommendedName>
        <fullName evidence="4">CSD domain-containing protein</fullName>
    </recommendedName>
</protein>
<dbReference type="InterPro" id="IPR012340">
    <property type="entry name" value="NA-bd_OB-fold"/>
</dbReference>
<dbReference type="Pfam" id="PF06961">
    <property type="entry name" value="DUF1294"/>
    <property type="match status" value="1"/>
</dbReference>
<dbReference type="SMART" id="SM00357">
    <property type="entry name" value="CSP"/>
    <property type="match status" value="1"/>
</dbReference>
<organism evidence="5 8">
    <name type="scientific">Hydrogenophaga crassostreae</name>
    <dbReference type="NCBI Taxonomy" id="1763535"/>
    <lineage>
        <taxon>Bacteria</taxon>
        <taxon>Pseudomonadati</taxon>
        <taxon>Pseudomonadota</taxon>
        <taxon>Betaproteobacteria</taxon>
        <taxon>Burkholderiales</taxon>
        <taxon>Comamonadaceae</taxon>
        <taxon>Hydrogenophaga</taxon>
    </lineage>
</organism>
<accession>A0A162SZ07</accession>
<feature type="region of interest" description="Disordered" evidence="2">
    <location>
        <begin position="67"/>
        <end position="100"/>
    </location>
</feature>
<dbReference type="InterPro" id="IPR011129">
    <property type="entry name" value="CSD"/>
</dbReference>
<dbReference type="Proteomes" id="UP000185680">
    <property type="component" value="Chromosome"/>
</dbReference>
<dbReference type="STRING" id="1763535.LPB072_12360"/>
<dbReference type="GO" id="GO:0005829">
    <property type="term" value="C:cytosol"/>
    <property type="evidence" value="ECO:0007669"/>
    <property type="project" value="UniProtKB-ARBA"/>
</dbReference>
<evidence type="ECO:0000313" key="7">
    <source>
        <dbReference type="Proteomes" id="UP000185657"/>
    </source>
</evidence>
<dbReference type="AlphaFoldDB" id="A0A162SZ07"/>
<evidence type="ECO:0000256" key="2">
    <source>
        <dbReference type="SAM" id="MobiDB-lite"/>
    </source>
</evidence>
<dbReference type="PROSITE" id="PS00352">
    <property type="entry name" value="CSD_1"/>
    <property type="match status" value="1"/>
</dbReference>
<dbReference type="Proteomes" id="UP000185657">
    <property type="component" value="Unassembled WGS sequence"/>
</dbReference>
<keyword evidence="7" id="KW-1185">Reference proteome</keyword>
<name>A0A162SZ07_9BURK</name>
<dbReference type="SUPFAM" id="SSF50249">
    <property type="entry name" value="Nucleic acid-binding proteins"/>
    <property type="match status" value="1"/>
</dbReference>
<dbReference type="KEGG" id="hyl:LPB072_12360"/>
<feature type="domain" description="CSD" evidence="4">
    <location>
        <begin position="2"/>
        <end position="66"/>
    </location>
</feature>
<evidence type="ECO:0000313" key="5">
    <source>
        <dbReference type="EMBL" id="AOW13530.1"/>
    </source>
</evidence>
<dbReference type="GO" id="GO:0003676">
    <property type="term" value="F:nucleic acid binding"/>
    <property type="evidence" value="ECO:0007669"/>
    <property type="project" value="InterPro"/>
</dbReference>
<comment type="subcellular location">
    <subcellularLocation>
        <location evidence="1">Cytoplasm</location>
    </subcellularLocation>
</comment>
<sequence length="227" mass="25751">MRKKGTVIRWDSARAFGFIRSPDTVADIFFHIRDYGENRHPIEGTEVTFDEIHVGGKGPRALKVEPARNTVQEPRSLPEDPNAVILPRSPTAARSTPPQTTKRENQLLWATMGLMAFWLLLWLAGIALDRFSTIPVFSSLIILNLVTFYIYLYDKNAAEEGNWRISENQLHSLALLGGWPGAWFAQRAFHHKISKTSFQITYWATVALHLLGLLAWLIWPAFQTPVG</sequence>
<dbReference type="InterPro" id="IPR019844">
    <property type="entry name" value="CSD_CS"/>
</dbReference>
<dbReference type="OrthoDB" id="72963at2"/>
<evidence type="ECO:0000259" key="4">
    <source>
        <dbReference type="PROSITE" id="PS51857"/>
    </source>
</evidence>
<feature type="transmembrane region" description="Helical" evidence="3">
    <location>
        <begin position="134"/>
        <end position="153"/>
    </location>
</feature>